<keyword evidence="2 5" id="KW-0805">Transcription regulation</keyword>
<evidence type="ECO:0000256" key="6">
    <source>
        <dbReference type="SAM" id="Coils"/>
    </source>
</evidence>
<keyword evidence="5" id="KW-0539">Nucleus</keyword>
<dbReference type="GO" id="GO:0000981">
    <property type="term" value="F:DNA-binding transcription factor activity, RNA polymerase II-specific"/>
    <property type="evidence" value="ECO:0007669"/>
    <property type="project" value="TreeGrafter"/>
</dbReference>
<dbReference type="GO" id="GO:0000978">
    <property type="term" value="F:RNA polymerase II cis-regulatory region sequence-specific DNA binding"/>
    <property type="evidence" value="ECO:0007669"/>
    <property type="project" value="InterPro"/>
</dbReference>
<dbReference type="Proteomes" id="UP001154329">
    <property type="component" value="Chromosome 1"/>
</dbReference>
<dbReference type="Gene3D" id="1.10.10.10">
    <property type="entry name" value="Winged helix-like DNA-binding domain superfamily/Winged helix DNA-binding domain"/>
    <property type="match status" value="1"/>
</dbReference>
<reference evidence="9" key="1">
    <citation type="submission" date="2022-02" db="EMBL/GenBank/DDBJ databases">
        <authorList>
            <person name="King R."/>
        </authorList>
    </citation>
    <scope>NUCLEOTIDE SEQUENCE</scope>
</reference>
<name>A0A9P0IL04_APHGO</name>
<comment type="subcellular location">
    <subcellularLocation>
        <location evidence="5">Nucleus</location>
    </subcellularLocation>
</comment>
<dbReference type="CDD" id="cd14660">
    <property type="entry name" value="E2F_DD"/>
    <property type="match status" value="1"/>
</dbReference>
<protein>
    <recommendedName>
        <fullName evidence="8">E2F/DP family winged-helix DNA-binding domain-containing protein</fullName>
    </recommendedName>
</protein>
<accession>A0A9P0IL04</accession>
<keyword evidence="6" id="KW-0175">Coiled coil</keyword>
<sequence>MSKACRMLNLDEDGSSTPNTAIIKLDPSMTTFLTPSPYHLLDHEYGMTPQNQIIPNPLTSPLTKSQGVKRRLNLESLNYGYDDVTPLTAKRMRKWSSSSAGSEPSPAQNVTGKKCSERPTRYDTSLGLLTKKFIGLLENSTDGVVDLNIASEKLDVQKRRIYDITNVLEGIGILEKKSKNNIQWKGGNAFGSDKNNVQQDLEKMKAKEEELDNLILNTERDIKQLTEDKRFGYVTYQDIRSIESFRQKTVLVVKAPPETELQVPQDHSDGDQKMYMKSNTGEIEVFLCPEYNTNTTSHQPQSQLRPYSSQNAKNSSTGNTVIKSPQKLSVIQQSPTYLSHKYKMDIIKSEAVENVENTTIRKFKEEPSDDQQYIPSTSGSAKDTFEISCEPFLMLEPPNEDDYNYCLDSDEGLGDLFGFRTHVKSRKIIERSVTLRRYYINRIFT</sequence>
<feature type="coiled-coil region" evidence="6">
    <location>
        <begin position="194"/>
        <end position="228"/>
    </location>
</feature>
<dbReference type="SUPFAM" id="SSF144074">
    <property type="entry name" value="E2F-DP heterodimerization region"/>
    <property type="match status" value="1"/>
</dbReference>
<dbReference type="InterPro" id="IPR003316">
    <property type="entry name" value="E2F_WHTH_DNA-bd_dom"/>
</dbReference>
<proteinExistence type="inferred from homology"/>
<evidence type="ECO:0000256" key="3">
    <source>
        <dbReference type="ARBA" id="ARBA00023125"/>
    </source>
</evidence>
<dbReference type="SUPFAM" id="SSF46785">
    <property type="entry name" value="Winged helix' DNA-binding domain"/>
    <property type="match status" value="1"/>
</dbReference>
<dbReference type="GO" id="GO:0046983">
    <property type="term" value="F:protein dimerization activity"/>
    <property type="evidence" value="ECO:0007669"/>
    <property type="project" value="InterPro"/>
</dbReference>
<feature type="region of interest" description="Disordered" evidence="7">
    <location>
        <begin position="93"/>
        <end position="117"/>
    </location>
</feature>
<evidence type="ECO:0000256" key="2">
    <source>
        <dbReference type="ARBA" id="ARBA00023015"/>
    </source>
</evidence>
<keyword evidence="10" id="KW-1185">Reference proteome</keyword>
<dbReference type="InterPro" id="IPR036388">
    <property type="entry name" value="WH-like_DNA-bd_sf"/>
</dbReference>
<feature type="domain" description="E2F/DP family winged-helix DNA-binding" evidence="8">
    <location>
        <begin position="121"/>
        <end position="186"/>
    </location>
</feature>
<dbReference type="AlphaFoldDB" id="A0A9P0IL04"/>
<gene>
    <name evidence="9" type="ORF">APHIGO_LOCUS460</name>
</gene>
<dbReference type="Pfam" id="PF02319">
    <property type="entry name" value="WHD_E2F_TDP"/>
    <property type="match status" value="1"/>
</dbReference>
<reference evidence="9" key="2">
    <citation type="submission" date="2022-10" db="EMBL/GenBank/DDBJ databases">
        <authorList>
            <consortium name="ENA_rothamsted_submissions"/>
            <consortium name="culmorum"/>
            <person name="King R."/>
        </authorList>
    </citation>
    <scope>NUCLEOTIDE SEQUENCE</scope>
</reference>
<dbReference type="EMBL" id="OU899034">
    <property type="protein sequence ID" value="CAH1708552.1"/>
    <property type="molecule type" value="Genomic_DNA"/>
</dbReference>
<evidence type="ECO:0000256" key="7">
    <source>
        <dbReference type="SAM" id="MobiDB-lite"/>
    </source>
</evidence>
<dbReference type="GO" id="GO:0090575">
    <property type="term" value="C:RNA polymerase II transcription regulator complex"/>
    <property type="evidence" value="ECO:0007669"/>
    <property type="project" value="TreeGrafter"/>
</dbReference>
<keyword evidence="4 5" id="KW-0804">Transcription</keyword>
<evidence type="ECO:0000313" key="10">
    <source>
        <dbReference type="Proteomes" id="UP001154329"/>
    </source>
</evidence>
<dbReference type="PANTHER" id="PTHR12081">
    <property type="entry name" value="TRANSCRIPTION FACTOR E2F"/>
    <property type="match status" value="1"/>
</dbReference>
<dbReference type="InterPro" id="IPR037241">
    <property type="entry name" value="E2F-DP_heterodim"/>
</dbReference>
<dbReference type="SMART" id="SM01372">
    <property type="entry name" value="E2F_TDP"/>
    <property type="match status" value="1"/>
</dbReference>
<dbReference type="InterPro" id="IPR032198">
    <property type="entry name" value="E2F_CC-MB"/>
</dbReference>
<evidence type="ECO:0000259" key="8">
    <source>
        <dbReference type="SMART" id="SM01372"/>
    </source>
</evidence>
<evidence type="ECO:0000256" key="4">
    <source>
        <dbReference type="ARBA" id="ARBA00023163"/>
    </source>
</evidence>
<dbReference type="PANTHER" id="PTHR12081:SF18">
    <property type="entry name" value="TRANSCRIPTION FACTOR E2F2-RELATED"/>
    <property type="match status" value="1"/>
</dbReference>
<evidence type="ECO:0000256" key="5">
    <source>
        <dbReference type="RuleBase" id="RU003796"/>
    </source>
</evidence>
<feature type="region of interest" description="Disordered" evidence="7">
    <location>
        <begin position="292"/>
        <end position="320"/>
    </location>
</feature>
<comment type="similarity">
    <text evidence="1 5">Belongs to the E2F/DP family.</text>
</comment>
<dbReference type="FunFam" id="1.10.10.10:FF:000008">
    <property type="entry name" value="E2F transcription factor 1"/>
    <property type="match status" value="1"/>
</dbReference>
<dbReference type="InterPro" id="IPR015633">
    <property type="entry name" value="E2F"/>
</dbReference>
<dbReference type="Pfam" id="PF16421">
    <property type="entry name" value="E2F_CC-MB"/>
    <property type="match status" value="1"/>
</dbReference>
<evidence type="ECO:0000313" key="9">
    <source>
        <dbReference type="EMBL" id="CAH1708552.1"/>
    </source>
</evidence>
<keyword evidence="3 5" id="KW-0238">DNA-binding</keyword>
<dbReference type="Gene3D" id="6.10.250.540">
    <property type="match status" value="1"/>
</dbReference>
<organism evidence="9 10">
    <name type="scientific">Aphis gossypii</name>
    <name type="common">Cotton aphid</name>
    <dbReference type="NCBI Taxonomy" id="80765"/>
    <lineage>
        <taxon>Eukaryota</taxon>
        <taxon>Metazoa</taxon>
        <taxon>Ecdysozoa</taxon>
        <taxon>Arthropoda</taxon>
        <taxon>Hexapoda</taxon>
        <taxon>Insecta</taxon>
        <taxon>Pterygota</taxon>
        <taxon>Neoptera</taxon>
        <taxon>Paraneoptera</taxon>
        <taxon>Hemiptera</taxon>
        <taxon>Sternorrhyncha</taxon>
        <taxon>Aphidomorpha</taxon>
        <taxon>Aphidoidea</taxon>
        <taxon>Aphididae</taxon>
        <taxon>Aphidini</taxon>
        <taxon>Aphis</taxon>
        <taxon>Aphis</taxon>
    </lineage>
</organism>
<evidence type="ECO:0000256" key="1">
    <source>
        <dbReference type="ARBA" id="ARBA00010940"/>
    </source>
</evidence>
<feature type="compositionally biased region" description="Low complexity" evidence="7">
    <location>
        <begin position="96"/>
        <end position="107"/>
    </location>
</feature>
<dbReference type="InterPro" id="IPR036390">
    <property type="entry name" value="WH_DNA-bd_sf"/>
</dbReference>